<comment type="caution">
    <text evidence="2">The sequence shown here is derived from an EMBL/GenBank/DDBJ whole genome shotgun (WGS) entry which is preliminary data.</text>
</comment>
<dbReference type="STRING" id="1227481.C467_06793"/>
<name>M0FD19_9EURY</name>
<proteinExistence type="predicted"/>
<evidence type="ECO:0000313" key="3">
    <source>
        <dbReference type="Proteomes" id="UP000011689"/>
    </source>
</evidence>
<dbReference type="EMBL" id="AOJO01000032">
    <property type="protein sequence ID" value="ELZ57238.1"/>
    <property type="molecule type" value="Genomic_DNA"/>
</dbReference>
<keyword evidence="1" id="KW-1133">Transmembrane helix</keyword>
<dbReference type="PATRIC" id="fig|1227481.4.peg.1346"/>
<keyword evidence="1" id="KW-0472">Membrane</keyword>
<gene>
    <name evidence="2" type="ORF">C467_06793</name>
</gene>
<keyword evidence="1" id="KW-0812">Transmembrane</keyword>
<dbReference type="AlphaFoldDB" id="M0FD19"/>
<dbReference type="Proteomes" id="UP000011689">
    <property type="component" value="Unassembled WGS sequence"/>
</dbReference>
<evidence type="ECO:0000313" key="2">
    <source>
        <dbReference type="EMBL" id="ELZ57238.1"/>
    </source>
</evidence>
<accession>M0FD19</accession>
<organism evidence="2 3">
    <name type="scientific">Halorubrum hochstenium ATCC 700873</name>
    <dbReference type="NCBI Taxonomy" id="1227481"/>
    <lineage>
        <taxon>Archaea</taxon>
        <taxon>Methanobacteriati</taxon>
        <taxon>Methanobacteriota</taxon>
        <taxon>Stenosarchaea group</taxon>
        <taxon>Halobacteria</taxon>
        <taxon>Halobacteriales</taxon>
        <taxon>Haloferacaceae</taxon>
        <taxon>Halorubrum</taxon>
    </lineage>
</organism>
<dbReference type="RefSeq" id="WP_008583248.1">
    <property type="nucleotide sequence ID" value="NZ_AOJO01000032.1"/>
</dbReference>
<protein>
    <submittedName>
        <fullName evidence="2">Uncharacterized protein</fullName>
    </submittedName>
</protein>
<keyword evidence="3" id="KW-1185">Reference proteome</keyword>
<evidence type="ECO:0000256" key="1">
    <source>
        <dbReference type="SAM" id="Phobius"/>
    </source>
</evidence>
<dbReference type="GeneID" id="72714230"/>
<reference evidence="2 3" key="1">
    <citation type="journal article" date="2014" name="PLoS Genet.">
        <title>Phylogenetically driven sequencing of extremely halophilic archaea reveals strategies for static and dynamic osmo-response.</title>
        <authorList>
            <person name="Becker E.A."/>
            <person name="Seitzer P.M."/>
            <person name="Tritt A."/>
            <person name="Larsen D."/>
            <person name="Krusor M."/>
            <person name="Yao A.I."/>
            <person name="Wu D."/>
            <person name="Madern D."/>
            <person name="Eisen J.A."/>
            <person name="Darling A.E."/>
            <person name="Facciotti M.T."/>
        </authorList>
    </citation>
    <scope>NUCLEOTIDE SEQUENCE [LARGE SCALE GENOMIC DNA]</scope>
    <source>
        <strain evidence="2 3">ATCC 700873</strain>
    </source>
</reference>
<sequence length="72" mass="7870">MYAALYRLAVGAYLLWLGLVVTLVAGRYTPVPSFRIVHLGVVAGAAVLTLIGSGRLLRRGYGWVTRRLGERL</sequence>
<feature type="transmembrane region" description="Helical" evidence="1">
    <location>
        <begin position="36"/>
        <end position="57"/>
    </location>
</feature>